<evidence type="ECO:0000256" key="1">
    <source>
        <dbReference type="SAM" id="Phobius"/>
    </source>
</evidence>
<protein>
    <recommendedName>
        <fullName evidence="3">MFS transporter</fullName>
    </recommendedName>
</protein>
<reference evidence="2" key="1">
    <citation type="submission" date="2015-06" db="EMBL/GenBank/DDBJ databases">
        <authorList>
            <person name="Joergensen T."/>
        </authorList>
    </citation>
    <scope>NUCLEOTIDE SEQUENCE</scope>
    <source>
        <strain evidence="2">RGFK0868</strain>
    </source>
</reference>
<evidence type="ECO:0000313" key="2">
    <source>
        <dbReference type="EMBL" id="CRY96012.1"/>
    </source>
</evidence>
<organism evidence="2">
    <name type="scientific">uncultured prokaryote</name>
    <dbReference type="NCBI Taxonomy" id="198431"/>
    <lineage>
        <taxon>unclassified sequences</taxon>
        <taxon>environmental samples</taxon>
    </lineage>
</organism>
<keyword evidence="1" id="KW-0812">Transmembrane</keyword>
<name>A0A0H5QJL1_9ZZZZ</name>
<proteinExistence type="predicted"/>
<feature type="transmembrane region" description="Helical" evidence="1">
    <location>
        <begin position="127"/>
        <end position="147"/>
    </location>
</feature>
<accession>A0A0H5QJL1</accession>
<dbReference type="EMBL" id="LN853472">
    <property type="protein sequence ID" value="CRY96012.1"/>
    <property type="molecule type" value="Genomic_DNA"/>
</dbReference>
<feature type="transmembrane region" description="Helical" evidence="1">
    <location>
        <begin position="218"/>
        <end position="238"/>
    </location>
</feature>
<feature type="transmembrane region" description="Helical" evidence="1">
    <location>
        <begin position="154"/>
        <end position="172"/>
    </location>
</feature>
<reference evidence="2" key="2">
    <citation type="submission" date="2015-07" db="EMBL/GenBank/DDBJ databases">
        <title>Plasmids, circular viruses and viroids from rat gut.</title>
        <authorList>
            <person name="Jorgensen T.J."/>
            <person name="Hansen M.A."/>
            <person name="Xu Z."/>
            <person name="Tabak M.A."/>
            <person name="Sorensen S.J."/>
            <person name="Hansen L.H."/>
        </authorList>
    </citation>
    <scope>NUCLEOTIDE SEQUENCE</scope>
    <source>
        <strain evidence="2">RGFK0868</strain>
    </source>
</reference>
<dbReference type="AlphaFoldDB" id="A0A0H5QJL1"/>
<feature type="transmembrane region" description="Helical" evidence="1">
    <location>
        <begin position="184"/>
        <end position="206"/>
    </location>
</feature>
<feature type="transmembrane region" description="Helical" evidence="1">
    <location>
        <begin position="51"/>
        <end position="67"/>
    </location>
</feature>
<sequence length="337" mass="38193">MLLVKPVRGPLFIPLLGIDWIGSVLWAGFMLCFAFICVYGNFYDWWDATEIRGAALLGAVCLCMNLWRATFLHHPYISFMAMKNRNVIRATVVYLIFFTLMATEHVFEHGYAANILGFDETNLIDLNWYVFVGIIAGCAFTYFTFALHKWKYKTMTAIAFTLAAGYLSWFYFFMDYGIEKEMLIVPLFLRGMASVIISIVFLTSIVQSGLSFKVFPQALTINGFTGAVMGATLGPAIIGEWLKRTIARNSAFLCSNIVDFNPDIMRTAIGKYGGIVQMQAMIISMKEIYGWLLIVALISLLTILLSYGNVRPFAIFPKWRTIRKGVKRIVRIKIKPI</sequence>
<feature type="transmembrane region" description="Helical" evidence="1">
    <location>
        <begin position="87"/>
        <end position="107"/>
    </location>
</feature>
<feature type="transmembrane region" description="Helical" evidence="1">
    <location>
        <begin position="288"/>
        <end position="310"/>
    </location>
</feature>
<keyword evidence="1" id="KW-0472">Membrane</keyword>
<keyword evidence="1" id="KW-1133">Transmembrane helix</keyword>
<feature type="transmembrane region" description="Helical" evidence="1">
    <location>
        <begin position="12"/>
        <end position="39"/>
    </location>
</feature>
<evidence type="ECO:0008006" key="3">
    <source>
        <dbReference type="Google" id="ProtNLM"/>
    </source>
</evidence>